<dbReference type="Pfam" id="PF00144">
    <property type="entry name" value="Beta-lactamase"/>
    <property type="match status" value="1"/>
</dbReference>
<dbReference type="InterPro" id="IPR001466">
    <property type="entry name" value="Beta-lactam-related"/>
</dbReference>
<dbReference type="Proteomes" id="UP000008975">
    <property type="component" value="Chromosome"/>
</dbReference>
<dbReference type="RefSeq" id="WP_013584697.1">
    <property type="nucleotide sequence ID" value="NC_015125.1"/>
</dbReference>
<dbReference type="STRING" id="979556.MTES_1608"/>
<dbReference type="EMBL" id="AP012052">
    <property type="protein sequence ID" value="BAJ74572.1"/>
    <property type="molecule type" value="Genomic_DNA"/>
</dbReference>
<accession>E8N9V3</accession>
<sequence>MVDLWGGTDPLSGADWVHDSATLAFSAAKGMIALLAAQQVQAGALDPLAPVARYWPEFAAAGKDGITVADVLTHVAGMPTLPIETPEDLLDPVGLAARVASRAPDFAPRSARVYHVLSYGTIVGEILRRVTGTDAATLLREKVADPLGAALWLGLPASEDPRFLPALMEPIVPPPAPVGTPEASGAACAAAYRSTLQIVPLFERVDGELGTEPVNGVPFRRALVAGGGLVADARSLARVYGACVAPVDGVRLLDDETVARVSRDWQHGIREPSCLPGAAPTERWGLGFEISHPLNRMLGEGSFGHSGMGGRLAFAHAPSRTGFAFVGQRMTFPAPGQDPRWALLLDALARV</sequence>
<dbReference type="AlphaFoldDB" id="E8N9V3"/>
<dbReference type="Gene3D" id="3.40.710.10">
    <property type="entry name" value="DD-peptidase/beta-lactamase superfamily"/>
    <property type="match status" value="1"/>
</dbReference>
<dbReference type="InterPro" id="IPR052907">
    <property type="entry name" value="Beta-lactamase/esterase"/>
</dbReference>
<dbReference type="PANTHER" id="PTHR43319">
    <property type="entry name" value="BETA-LACTAMASE-RELATED"/>
    <property type="match status" value="1"/>
</dbReference>
<feature type="domain" description="Beta-lactamase-related" evidence="1">
    <location>
        <begin position="2"/>
        <end position="342"/>
    </location>
</feature>
<reference evidence="2 3" key="1">
    <citation type="journal article" date="2011" name="J. Bacteriol.">
        <title>Genome sequence of Microbacterium testaceum StLB037, an N-acylhomoserine lactone-degrading bacterium isolated from potato leaves.</title>
        <authorList>
            <person name="Morohoshi T."/>
            <person name="Wang W.-Z."/>
            <person name="Someya N."/>
            <person name="Ikeda T."/>
        </authorList>
    </citation>
    <scope>NUCLEOTIDE SEQUENCE [LARGE SCALE GENOMIC DNA]</scope>
    <source>
        <strain evidence="2 3">StLB037</strain>
    </source>
</reference>
<reference key="2">
    <citation type="submission" date="2011-02" db="EMBL/GenBank/DDBJ databases">
        <title>Genome sequence of Microbacterium testaceum StLB037.</title>
        <authorList>
            <person name="Morohoshi T."/>
            <person name="Wang W.Z."/>
            <person name="Someya N."/>
            <person name="Ikeda T."/>
        </authorList>
    </citation>
    <scope>NUCLEOTIDE SEQUENCE</scope>
    <source>
        <strain>StLB037</strain>
    </source>
</reference>
<organism evidence="2 3">
    <name type="scientific">Microbacterium testaceum (strain StLB037)</name>
    <dbReference type="NCBI Taxonomy" id="979556"/>
    <lineage>
        <taxon>Bacteria</taxon>
        <taxon>Bacillati</taxon>
        <taxon>Actinomycetota</taxon>
        <taxon>Actinomycetes</taxon>
        <taxon>Micrococcales</taxon>
        <taxon>Microbacteriaceae</taxon>
        <taxon>Microbacterium</taxon>
    </lineage>
</organism>
<proteinExistence type="predicted"/>
<name>E8N9V3_MICTS</name>
<evidence type="ECO:0000259" key="1">
    <source>
        <dbReference type="Pfam" id="PF00144"/>
    </source>
</evidence>
<dbReference type="PANTHER" id="PTHR43319:SF3">
    <property type="entry name" value="BETA-LACTAMASE-RELATED DOMAIN-CONTAINING PROTEIN"/>
    <property type="match status" value="1"/>
</dbReference>
<dbReference type="KEGG" id="mts:MTES_1608"/>
<dbReference type="InterPro" id="IPR012338">
    <property type="entry name" value="Beta-lactam/transpept-like"/>
</dbReference>
<dbReference type="SUPFAM" id="SSF56601">
    <property type="entry name" value="beta-lactamase/transpeptidase-like"/>
    <property type="match status" value="1"/>
</dbReference>
<dbReference type="HOGENOM" id="CLU_035614_3_0_11"/>
<gene>
    <name evidence="2" type="ordered locus">MTES_1608</name>
</gene>
<dbReference type="eggNOG" id="COG1680">
    <property type="taxonomic scope" value="Bacteria"/>
</dbReference>
<dbReference type="OrthoDB" id="3422781at2"/>
<protein>
    <submittedName>
        <fullName evidence="2">Beta-lactamase class C and other penicillin binding proteins</fullName>
    </submittedName>
</protein>
<evidence type="ECO:0000313" key="3">
    <source>
        <dbReference type="Proteomes" id="UP000008975"/>
    </source>
</evidence>
<evidence type="ECO:0000313" key="2">
    <source>
        <dbReference type="EMBL" id="BAJ74572.1"/>
    </source>
</evidence>